<evidence type="ECO:0000313" key="2">
    <source>
        <dbReference type="Proteomes" id="UP000265520"/>
    </source>
</evidence>
<name>A0A392VJ94_9FABA</name>
<evidence type="ECO:0000313" key="1">
    <source>
        <dbReference type="EMBL" id="MCI88436.1"/>
    </source>
</evidence>
<comment type="caution">
    <text evidence="1">The sequence shown here is derived from an EMBL/GenBank/DDBJ whole genome shotgun (WGS) entry which is preliminary data.</text>
</comment>
<keyword evidence="2" id="KW-1185">Reference proteome</keyword>
<dbReference type="AlphaFoldDB" id="A0A392VJ94"/>
<feature type="non-terminal residue" evidence="1">
    <location>
        <position position="1"/>
    </location>
</feature>
<dbReference type="Proteomes" id="UP000265520">
    <property type="component" value="Unassembled WGS sequence"/>
</dbReference>
<sequence>GIMGHAENKCEVRYSMEQDDGIRQWSAEIRAEPRRQGGRLASRWL</sequence>
<organism evidence="1 2">
    <name type="scientific">Trifolium medium</name>
    <dbReference type="NCBI Taxonomy" id="97028"/>
    <lineage>
        <taxon>Eukaryota</taxon>
        <taxon>Viridiplantae</taxon>
        <taxon>Streptophyta</taxon>
        <taxon>Embryophyta</taxon>
        <taxon>Tracheophyta</taxon>
        <taxon>Spermatophyta</taxon>
        <taxon>Magnoliopsida</taxon>
        <taxon>eudicotyledons</taxon>
        <taxon>Gunneridae</taxon>
        <taxon>Pentapetalae</taxon>
        <taxon>rosids</taxon>
        <taxon>fabids</taxon>
        <taxon>Fabales</taxon>
        <taxon>Fabaceae</taxon>
        <taxon>Papilionoideae</taxon>
        <taxon>50 kb inversion clade</taxon>
        <taxon>NPAAA clade</taxon>
        <taxon>Hologalegina</taxon>
        <taxon>IRL clade</taxon>
        <taxon>Trifolieae</taxon>
        <taxon>Trifolium</taxon>
    </lineage>
</organism>
<protein>
    <submittedName>
        <fullName evidence="1">Uncharacterized protein</fullName>
    </submittedName>
</protein>
<proteinExistence type="predicted"/>
<accession>A0A392VJ94</accession>
<dbReference type="EMBL" id="LXQA011192934">
    <property type="protein sequence ID" value="MCI88436.1"/>
    <property type="molecule type" value="Genomic_DNA"/>
</dbReference>
<reference evidence="1 2" key="1">
    <citation type="journal article" date="2018" name="Front. Plant Sci.">
        <title>Red Clover (Trifolium pratense) and Zigzag Clover (T. medium) - A Picture of Genomic Similarities and Differences.</title>
        <authorList>
            <person name="Dluhosova J."/>
            <person name="Istvanek J."/>
            <person name="Nedelnik J."/>
            <person name="Repkova J."/>
        </authorList>
    </citation>
    <scope>NUCLEOTIDE SEQUENCE [LARGE SCALE GENOMIC DNA]</scope>
    <source>
        <strain evidence="2">cv. 10/8</strain>
        <tissue evidence="1">Leaf</tissue>
    </source>
</reference>